<dbReference type="GO" id="GO:0007165">
    <property type="term" value="P:signal transduction"/>
    <property type="evidence" value="ECO:0000318"/>
    <property type="project" value="GO_Central"/>
</dbReference>
<dbReference type="OrthoDB" id="10260625at2759"/>
<dbReference type="KEGG" id="bfo:118421122"/>
<dbReference type="GeneID" id="118421122"/>
<organism evidence="4 5">
    <name type="scientific">Branchiostoma floridae</name>
    <name type="common">Florida lancelet</name>
    <name type="synonym">Amphioxus</name>
    <dbReference type="NCBI Taxonomy" id="7739"/>
    <lineage>
        <taxon>Eukaryota</taxon>
        <taxon>Metazoa</taxon>
        <taxon>Chordata</taxon>
        <taxon>Cephalochordata</taxon>
        <taxon>Leptocardii</taxon>
        <taxon>Amphioxiformes</taxon>
        <taxon>Branchiostomatidae</taxon>
        <taxon>Branchiostoma</taxon>
    </lineage>
</organism>
<evidence type="ECO:0000313" key="4">
    <source>
        <dbReference type="Proteomes" id="UP000001554"/>
    </source>
</evidence>
<dbReference type="CDD" id="cd08774">
    <property type="entry name" value="14-3-3"/>
    <property type="match status" value="1"/>
</dbReference>
<dbReference type="Gene3D" id="1.20.190.20">
    <property type="entry name" value="14-3-3 domain"/>
    <property type="match status" value="1"/>
</dbReference>
<dbReference type="PANTHER" id="PTHR18860">
    <property type="entry name" value="14-3-3 PROTEIN"/>
    <property type="match status" value="1"/>
</dbReference>
<evidence type="ECO:0000313" key="5">
    <source>
        <dbReference type="RefSeq" id="XP_035684174.1"/>
    </source>
</evidence>
<feature type="site" description="Interaction with phosphoserine on interacting protein" evidence="2">
    <location>
        <position position="135"/>
    </location>
</feature>
<proteinExistence type="inferred from homology"/>
<evidence type="ECO:0000256" key="1">
    <source>
        <dbReference type="ARBA" id="ARBA00006141"/>
    </source>
</evidence>
<dbReference type="GO" id="GO:0008104">
    <property type="term" value="P:intracellular protein localization"/>
    <property type="evidence" value="ECO:0000318"/>
    <property type="project" value="GO_Central"/>
</dbReference>
<evidence type="ECO:0000256" key="2">
    <source>
        <dbReference type="PIRSR" id="PIRSR000868-1"/>
    </source>
</evidence>
<keyword evidence="4" id="KW-1185">Reference proteome</keyword>
<evidence type="ECO:0000259" key="3">
    <source>
        <dbReference type="SMART" id="SM00101"/>
    </source>
</evidence>
<dbReference type="SMART" id="SM00101">
    <property type="entry name" value="14_3_3"/>
    <property type="match status" value="1"/>
</dbReference>
<feature type="site" description="Interaction with phosphoserine on interacting protein" evidence="2">
    <location>
        <position position="61"/>
    </location>
</feature>
<dbReference type="PIRSF" id="PIRSF000868">
    <property type="entry name" value="14-3-3"/>
    <property type="match status" value="1"/>
</dbReference>
<reference evidence="4" key="1">
    <citation type="journal article" date="2020" name="Nat. Ecol. Evol.">
        <title>Deeply conserved synteny resolves early events in vertebrate evolution.</title>
        <authorList>
            <person name="Simakov O."/>
            <person name="Marletaz F."/>
            <person name="Yue J.X."/>
            <person name="O'Connell B."/>
            <person name="Jenkins J."/>
            <person name="Brandt A."/>
            <person name="Calef R."/>
            <person name="Tung C.H."/>
            <person name="Huang T.K."/>
            <person name="Schmutz J."/>
            <person name="Satoh N."/>
            <person name="Yu J.K."/>
            <person name="Putnam N.H."/>
            <person name="Green R.E."/>
            <person name="Rokhsar D.S."/>
        </authorList>
    </citation>
    <scope>NUCLEOTIDE SEQUENCE [LARGE SCALE GENOMIC DNA]</scope>
    <source>
        <strain evidence="4">S238N-H82</strain>
    </source>
</reference>
<dbReference type="InterPro" id="IPR036815">
    <property type="entry name" value="14-3-3_dom_sf"/>
</dbReference>
<dbReference type="Proteomes" id="UP000001554">
    <property type="component" value="Chromosome 8"/>
</dbReference>
<dbReference type="InterPro" id="IPR023410">
    <property type="entry name" value="14-3-3_domain"/>
</dbReference>
<gene>
    <name evidence="5" type="primary">LOC118421122</name>
</gene>
<name>A0A9J7LJM2_BRAFL</name>
<protein>
    <submittedName>
        <fullName evidence="5">LOW QUALITY PROTEIN: 14-3-3 protein eta-like</fullName>
    </submittedName>
</protein>
<reference evidence="5" key="2">
    <citation type="submission" date="2025-08" db="UniProtKB">
        <authorList>
            <consortium name="RefSeq"/>
        </authorList>
    </citation>
    <scope>IDENTIFICATION</scope>
    <source>
        <strain evidence="5">S238N-H82</strain>
        <tissue evidence="5">Testes</tissue>
    </source>
</reference>
<dbReference type="GO" id="GO:0005737">
    <property type="term" value="C:cytoplasm"/>
    <property type="evidence" value="ECO:0000318"/>
    <property type="project" value="GO_Central"/>
</dbReference>
<feature type="domain" description="14-3-3" evidence="3">
    <location>
        <begin position="4"/>
        <end position="240"/>
    </location>
</feature>
<dbReference type="SUPFAM" id="SSF48445">
    <property type="entry name" value="14-3-3 protein"/>
    <property type="match status" value="1"/>
</dbReference>
<dbReference type="InterPro" id="IPR000308">
    <property type="entry name" value="14-3-3"/>
</dbReference>
<dbReference type="AlphaFoldDB" id="A0A9J7LJM2"/>
<comment type="similarity">
    <text evidence="1">Belongs to the 14-3-3 family.</text>
</comment>
<dbReference type="OMA" id="IEMPATH"/>
<dbReference type="PRINTS" id="PR00305">
    <property type="entry name" value="1433ZETA"/>
</dbReference>
<dbReference type="Pfam" id="PF00244">
    <property type="entry name" value="14-3-3"/>
    <property type="match status" value="1"/>
</dbReference>
<dbReference type="RefSeq" id="XP_035684174.1">
    <property type="nucleotide sequence ID" value="XM_035828281.1"/>
</dbReference>
<accession>A0A9J7LJM2</accession>
<sequence length="240" mass="27820">MADKEALIQKAKLWEQAERWQDMASCMKQVVEMIHMSREPLTAEERNLLSVAYKNKVGSRRSALRIIASAEQKAADGSETRQAAKWLREKVETEMKEMCGEVVKLLDRFLIPMCITNLQPEAEVFYCEMKGDYLRYLAEISEGEEREHMVKDAKAYYEKAHDVAAIEMPATHPIRLGLALNFSVFHYEIRNDHQEACRLAQQAYADAMLERDNLPEDSNKDSTLIMELLRENATRWMIEN</sequence>